<dbReference type="EMBL" id="QAPG01000638">
    <property type="protein sequence ID" value="TDZ28684.1"/>
    <property type="molecule type" value="Genomic_DNA"/>
</dbReference>
<dbReference type="AlphaFoldDB" id="A0A4R8PZZ3"/>
<accession>A0A4R8PZZ3</accession>
<sequence length="105" mass="12355">MNNYKDYSYSSKGLNKLILYRSNFTILSSVFKITIVKFNFELLSVDKGISITKVYKIKRIQKDLTPKNKISNNNSKYSKHILEVTYWILLYSKNVYILAFIIIIS</sequence>
<keyword evidence="1" id="KW-0472">Membrane</keyword>
<keyword evidence="1" id="KW-0812">Transmembrane</keyword>
<evidence type="ECO:0000256" key="1">
    <source>
        <dbReference type="SAM" id="Phobius"/>
    </source>
</evidence>
<keyword evidence="1" id="KW-1133">Transmembrane helix</keyword>
<reference evidence="2 3" key="1">
    <citation type="submission" date="2018-11" db="EMBL/GenBank/DDBJ databases">
        <title>Genome sequence and assembly of Colletotrichum spinosum.</title>
        <authorList>
            <person name="Gan P."/>
            <person name="Shirasu K."/>
        </authorList>
    </citation>
    <scope>NUCLEOTIDE SEQUENCE [LARGE SCALE GENOMIC DNA]</scope>
    <source>
        <strain evidence="2 3">CBS 515.97</strain>
    </source>
</reference>
<name>A0A4R8PZZ3_9PEZI</name>
<keyword evidence="3" id="KW-1185">Reference proteome</keyword>
<feature type="transmembrane region" description="Helical" evidence="1">
    <location>
        <begin position="84"/>
        <end position="104"/>
    </location>
</feature>
<evidence type="ECO:0000313" key="2">
    <source>
        <dbReference type="EMBL" id="TDZ28684.1"/>
    </source>
</evidence>
<gene>
    <name evidence="2" type="ORF">C8035_v010146</name>
</gene>
<comment type="caution">
    <text evidence="2">The sequence shown here is derived from an EMBL/GenBank/DDBJ whole genome shotgun (WGS) entry which is preliminary data.</text>
</comment>
<evidence type="ECO:0000313" key="3">
    <source>
        <dbReference type="Proteomes" id="UP000295083"/>
    </source>
</evidence>
<protein>
    <submittedName>
        <fullName evidence="2">Uncharacterized protein</fullName>
    </submittedName>
</protein>
<organism evidence="2 3">
    <name type="scientific">Colletotrichum spinosum</name>
    <dbReference type="NCBI Taxonomy" id="1347390"/>
    <lineage>
        <taxon>Eukaryota</taxon>
        <taxon>Fungi</taxon>
        <taxon>Dikarya</taxon>
        <taxon>Ascomycota</taxon>
        <taxon>Pezizomycotina</taxon>
        <taxon>Sordariomycetes</taxon>
        <taxon>Hypocreomycetidae</taxon>
        <taxon>Glomerellales</taxon>
        <taxon>Glomerellaceae</taxon>
        <taxon>Colletotrichum</taxon>
        <taxon>Colletotrichum orbiculare species complex</taxon>
    </lineage>
</organism>
<dbReference type="Proteomes" id="UP000295083">
    <property type="component" value="Unassembled WGS sequence"/>
</dbReference>
<proteinExistence type="predicted"/>